<keyword evidence="7" id="KW-0675">Receptor</keyword>
<evidence type="ECO:0000313" key="11">
    <source>
        <dbReference type="EMBL" id="CDY55706.1"/>
    </source>
</evidence>
<protein>
    <submittedName>
        <fullName evidence="10">(rape) hypothetical protein</fullName>
    </submittedName>
    <submittedName>
        <fullName evidence="11">BnaC04g37560D protein</fullName>
    </submittedName>
</protein>
<keyword evidence="2" id="KW-0812">Transmembrane</keyword>
<dbReference type="EMBL" id="HG994368">
    <property type="protein sequence ID" value="CAF1862078.1"/>
    <property type="molecule type" value="Genomic_DNA"/>
</dbReference>
<keyword evidence="4" id="KW-0677">Repeat</keyword>
<dbReference type="PANTHER" id="PTHR48063">
    <property type="entry name" value="LRR RECEPTOR-LIKE KINASE"/>
    <property type="match status" value="1"/>
</dbReference>
<evidence type="ECO:0000313" key="10">
    <source>
        <dbReference type="EMBL" id="CAF1862078.1"/>
    </source>
</evidence>
<dbReference type="Pfam" id="PF23598">
    <property type="entry name" value="LRR_14"/>
    <property type="match status" value="1"/>
</dbReference>
<proteinExistence type="predicted"/>
<evidence type="ECO:0000256" key="7">
    <source>
        <dbReference type="ARBA" id="ARBA00023170"/>
    </source>
</evidence>
<dbReference type="PaxDb" id="3708-A0A078IVU7"/>
<dbReference type="Proteomes" id="UP000028999">
    <property type="component" value="Unassembled WGS sequence"/>
</dbReference>
<evidence type="ECO:0000313" key="12">
    <source>
        <dbReference type="Proteomes" id="UP000028999"/>
    </source>
</evidence>
<dbReference type="InterPro" id="IPR046956">
    <property type="entry name" value="RLP23-like"/>
</dbReference>
<keyword evidence="3" id="KW-0732">Signal</keyword>
<dbReference type="EMBL" id="LK033422">
    <property type="protein sequence ID" value="CDY55706.1"/>
    <property type="molecule type" value="Genomic_DNA"/>
</dbReference>
<evidence type="ECO:0000256" key="4">
    <source>
        <dbReference type="ARBA" id="ARBA00022737"/>
    </source>
</evidence>
<dbReference type="InterPro" id="IPR055414">
    <property type="entry name" value="LRR_R13L4/SHOC2-like"/>
</dbReference>
<keyword evidence="5" id="KW-1133">Transmembrane helix</keyword>
<dbReference type="GO" id="GO:0005886">
    <property type="term" value="C:plasma membrane"/>
    <property type="evidence" value="ECO:0000318"/>
    <property type="project" value="GO_Central"/>
</dbReference>
<dbReference type="Gene3D" id="3.80.10.10">
    <property type="entry name" value="Ribonuclease Inhibitor"/>
    <property type="match status" value="2"/>
</dbReference>
<evidence type="ECO:0000259" key="9">
    <source>
        <dbReference type="Pfam" id="PF23598"/>
    </source>
</evidence>
<evidence type="ECO:0000256" key="1">
    <source>
        <dbReference type="ARBA" id="ARBA00004479"/>
    </source>
</evidence>
<sequence>MLLDQTQALTEFMNKFDSSHCNLDAYNGVWCDNSTGVVTMLQLRACLSGNIKPNSSLFRLHHLRYLNLRHNNFIPSLLPSEFGNLNSSRNLALSHNQLSGTLPSSLLTMPSLTYLNLHGNYLIGSIEVDNSSTTSRLQHMNLGNNYFEGKIIEPISQLINLSDLDLSFLNTSSPVDIRPFSSLKSLSYLDLSGNSISPASFDTNLHIPTNLEVLFLSGCGITKFPNVLKILEKLEVIGMSNNRIKGKVPMVMEPSSVFVPNNSIKSFEGPVEVLVNSSVKILSLRRNCFEGEIPILPLFINFFAASNNRFSGSIPLSICNYRSLTYLRLDYCWGWIYIFSQGLLRQ</sequence>
<keyword evidence="12" id="KW-1185">Reference proteome</keyword>
<evidence type="ECO:0000256" key="6">
    <source>
        <dbReference type="ARBA" id="ARBA00023136"/>
    </source>
</evidence>
<dbReference type="Proteomes" id="UP001295469">
    <property type="component" value="Chromosome C04"/>
</dbReference>
<dbReference type="PANTHER" id="PTHR48063:SF112">
    <property type="entry name" value="RECEPTOR LIKE PROTEIN 30-LIKE"/>
    <property type="match status" value="1"/>
</dbReference>
<accession>A0A078IVU7</accession>
<reference evidence="11" key="2">
    <citation type="submission" date="2014-06" db="EMBL/GenBank/DDBJ databases">
        <authorList>
            <person name="Genoscope - CEA"/>
        </authorList>
    </citation>
    <scope>NUCLEOTIDE SEQUENCE</scope>
</reference>
<gene>
    <name evidence="11" type="primary">BnaC04g37560D</name>
    <name evidence="10" type="ORF">DARMORV10_C04P55080.1</name>
    <name evidence="11" type="ORF">GSBRNA2T00017207001</name>
</gene>
<keyword evidence="6" id="KW-0472">Membrane</keyword>
<reference evidence="11 12" key="1">
    <citation type="journal article" date="2014" name="Science">
        <title>Plant genetics. Early allopolyploid evolution in the post-Neolithic Brassica napus oilseed genome.</title>
        <authorList>
            <person name="Chalhoub B."/>
            <person name="Denoeud F."/>
            <person name="Liu S."/>
            <person name="Parkin I.A."/>
            <person name="Tang H."/>
            <person name="Wang X."/>
            <person name="Chiquet J."/>
            <person name="Belcram H."/>
            <person name="Tong C."/>
            <person name="Samans B."/>
            <person name="Correa M."/>
            <person name="Da Silva C."/>
            <person name="Just J."/>
            <person name="Falentin C."/>
            <person name="Koh C.S."/>
            <person name="Le Clainche I."/>
            <person name="Bernard M."/>
            <person name="Bento P."/>
            <person name="Noel B."/>
            <person name="Labadie K."/>
            <person name="Alberti A."/>
            <person name="Charles M."/>
            <person name="Arnaud D."/>
            <person name="Guo H."/>
            <person name="Daviaud C."/>
            <person name="Alamery S."/>
            <person name="Jabbari K."/>
            <person name="Zhao M."/>
            <person name="Edger P.P."/>
            <person name="Chelaifa H."/>
            <person name="Tack D."/>
            <person name="Lassalle G."/>
            <person name="Mestiri I."/>
            <person name="Schnel N."/>
            <person name="Le Paslier M.C."/>
            <person name="Fan G."/>
            <person name="Renault V."/>
            <person name="Bayer P.E."/>
            <person name="Golicz A.A."/>
            <person name="Manoli S."/>
            <person name="Lee T.H."/>
            <person name="Thi V.H."/>
            <person name="Chalabi S."/>
            <person name="Hu Q."/>
            <person name="Fan C."/>
            <person name="Tollenaere R."/>
            <person name="Lu Y."/>
            <person name="Battail C."/>
            <person name="Shen J."/>
            <person name="Sidebottom C.H."/>
            <person name="Wang X."/>
            <person name="Canaguier A."/>
            <person name="Chauveau A."/>
            <person name="Berard A."/>
            <person name="Deniot G."/>
            <person name="Guan M."/>
            <person name="Liu Z."/>
            <person name="Sun F."/>
            <person name="Lim Y.P."/>
            <person name="Lyons E."/>
            <person name="Town C.D."/>
            <person name="Bancroft I."/>
            <person name="Wang X."/>
            <person name="Meng J."/>
            <person name="Ma J."/>
            <person name="Pires J.C."/>
            <person name="King G.J."/>
            <person name="Brunel D."/>
            <person name="Delourme R."/>
            <person name="Renard M."/>
            <person name="Aury J.M."/>
            <person name="Adams K.L."/>
            <person name="Batley J."/>
            <person name="Snowdon R.J."/>
            <person name="Tost J."/>
            <person name="Edwards D."/>
            <person name="Zhou Y."/>
            <person name="Hua W."/>
            <person name="Sharpe A.G."/>
            <person name="Paterson A.H."/>
            <person name="Guan C."/>
            <person name="Wincker P."/>
        </authorList>
    </citation>
    <scope>NUCLEOTIDE SEQUENCE [LARGE SCALE GENOMIC DNA]</scope>
    <source>
        <strain evidence="12">cv. Darmor-bzh</strain>
    </source>
</reference>
<dbReference type="STRING" id="3708.A0A078IVU7"/>
<dbReference type="Gramene" id="CDY55706">
    <property type="protein sequence ID" value="CDY55706"/>
    <property type="gene ID" value="GSBRNA2T00017207001"/>
</dbReference>
<name>A0A078IVU7_BRANA</name>
<reference evidence="10" key="3">
    <citation type="submission" date="2021-01" db="EMBL/GenBank/DDBJ databases">
        <authorList>
            <consortium name="Genoscope - CEA"/>
            <person name="William W."/>
        </authorList>
    </citation>
    <scope>NUCLEOTIDE SEQUENCE</scope>
</reference>
<evidence type="ECO:0000256" key="3">
    <source>
        <dbReference type="ARBA" id="ARBA00022729"/>
    </source>
</evidence>
<comment type="subcellular location">
    <subcellularLocation>
        <location evidence="1">Membrane</location>
        <topology evidence="1">Single-pass type I membrane protein</topology>
    </subcellularLocation>
</comment>
<feature type="domain" description="Disease resistance R13L4/SHOC-2-like LRR" evidence="9">
    <location>
        <begin position="37"/>
        <end position="235"/>
    </location>
</feature>
<dbReference type="AlphaFoldDB" id="A0A078IVU7"/>
<evidence type="ECO:0000256" key="8">
    <source>
        <dbReference type="ARBA" id="ARBA00023180"/>
    </source>
</evidence>
<dbReference type="GO" id="GO:0038023">
    <property type="term" value="F:signaling receptor activity"/>
    <property type="evidence" value="ECO:0000318"/>
    <property type="project" value="GO_Central"/>
</dbReference>
<dbReference type="InterPro" id="IPR032675">
    <property type="entry name" value="LRR_dom_sf"/>
</dbReference>
<evidence type="ECO:0000256" key="2">
    <source>
        <dbReference type="ARBA" id="ARBA00022692"/>
    </source>
</evidence>
<evidence type="ECO:0000256" key="5">
    <source>
        <dbReference type="ARBA" id="ARBA00022989"/>
    </source>
</evidence>
<dbReference type="SUPFAM" id="SSF52058">
    <property type="entry name" value="L domain-like"/>
    <property type="match status" value="1"/>
</dbReference>
<keyword evidence="8" id="KW-0325">Glycoprotein</keyword>
<organism evidence="11 12">
    <name type="scientific">Brassica napus</name>
    <name type="common">Rape</name>
    <dbReference type="NCBI Taxonomy" id="3708"/>
    <lineage>
        <taxon>Eukaryota</taxon>
        <taxon>Viridiplantae</taxon>
        <taxon>Streptophyta</taxon>
        <taxon>Embryophyta</taxon>
        <taxon>Tracheophyta</taxon>
        <taxon>Spermatophyta</taxon>
        <taxon>Magnoliopsida</taxon>
        <taxon>eudicotyledons</taxon>
        <taxon>Gunneridae</taxon>
        <taxon>Pentapetalae</taxon>
        <taxon>rosids</taxon>
        <taxon>malvids</taxon>
        <taxon>Brassicales</taxon>
        <taxon>Brassicaceae</taxon>
        <taxon>Brassiceae</taxon>
        <taxon>Brassica</taxon>
    </lineage>
</organism>